<sequence>ATKGRRDVADLANQVTQITTVLNKLTEKMGVESQVAVGKPPKRRTPKSTQAPPTLQKIREYLKYMRVNNVKVTEEQVQDKLRSLLTRTTAASTWLNGGPAAEKAQDTKLVVHSQPWGTAKIVKAANIRTTTLDGPAVITCQSATEYEQATQWLGSIKEQPSGMTFIVFNAPSILTGATTTEVMCETSVGVRPHTAQMITTGTSPPTRQGLPTGLKDDEASTAPPLATAALRLTIAEAFADDATYATVKEKPVAMATVLFPQVLAAKILKVKGAVNYQTESTAIILVRENDTEAFLKWTAPSGVFLNRQASKLVPVWHKLRDGENTMTYLTRVTAAAAQVEGRLVYRPSDNASLGILSQKSMAADIQPRWYLQKCPEHWSSPQEVEEWAKARGFQNIDGITRSSKRAWFLRADLDGLVKDQVCTFKSGIIASLAVPRRPPWEAYFTEKCCGGDGDCFFLTASHGIRANQSKPKQMAEKEMGPGGALQANLRMIVSASMTDNKRYPRDEARKAAKTGEWATSAMVRAAAVTTKTNFAIWKKSRTGTWTLYTAPADIKTKQVVWATLVDKHYKLLLPKAGVFWDYQLAMRMSMTLCLIMIYQHAVLSATTIIFVTAGGNPMERMHPVTFYNKHEYTARLRAVTSLSYMDKGKRDKAWRRYTAWYQSLPEDVKPSVCQITEDNVETVRDGKQGNTVYICTRCGRRKPLAKHILKKGNTAWAVCARRPGDQRKIKDATHDVWTRMVNRDYADQIVAAQKRTREKQKRRQRTPEMKAKRQEYYKRRKLMRMLR</sequence>
<proteinExistence type="predicted"/>
<reference evidence="4" key="1">
    <citation type="submission" date="2023-10" db="EMBL/GenBank/DDBJ databases">
        <authorList>
            <person name="Chen Y."/>
            <person name="Shah S."/>
            <person name="Dougan E. K."/>
            <person name="Thang M."/>
            <person name="Chan C."/>
        </authorList>
    </citation>
    <scope>NUCLEOTIDE SEQUENCE [LARGE SCALE GENOMIC DNA]</scope>
</reference>
<protein>
    <recommendedName>
        <fullName evidence="3">OTU domain-containing protein</fullName>
    </recommendedName>
</protein>
<dbReference type="CDD" id="cd22744">
    <property type="entry name" value="OTU"/>
    <property type="match status" value="1"/>
</dbReference>
<dbReference type="Gene3D" id="3.90.70.80">
    <property type="match status" value="1"/>
</dbReference>
<dbReference type="Proteomes" id="UP001189429">
    <property type="component" value="Unassembled WGS sequence"/>
</dbReference>
<evidence type="ECO:0000313" key="5">
    <source>
        <dbReference type="Proteomes" id="UP001189429"/>
    </source>
</evidence>
<evidence type="ECO:0000259" key="3">
    <source>
        <dbReference type="PROSITE" id="PS50802"/>
    </source>
</evidence>
<dbReference type="PROSITE" id="PS50802">
    <property type="entry name" value="OTU"/>
    <property type="match status" value="1"/>
</dbReference>
<evidence type="ECO:0000313" key="4">
    <source>
        <dbReference type="EMBL" id="CAK0868738.1"/>
    </source>
</evidence>
<keyword evidence="5" id="KW-1185">Reference proteome</keyword>
<feature type="compositionally biased region" description="Polar residues" evidence="1">
    <location>
        <begin position="196"/>
        <end position="206"/>
    </location>
</feature>
<feature type="non-terminal residue" evidence="4">
    <location>
        <position position="1"/>
    </location>
</feature>
<keyword evidence="2" id="KW-0812">Transmembrane</keyword>
<comment type="caution">
    <text evidence="4">The sequence shown here is derived from an EMBL/GenBank/DDBJ whole genome shotgun (WGS) entry which is preliminary data.</text>
</comment>
<feature type="domain" description="OTU" evidence="3">
    <location>
        <begin position="444"/>
        <end position="575"/>
    </location>
</feature>
<feature type="non-terminal residue" evidence="4">
    <location>
        <position position="787"/>
    </location>
</feature>
<dbReference type="EMBL" id="CAUYUJ010016778">
    <property type="protein sequence ID" value="CAK0868738.1"/>
    <property type="molecule type" value="Genomic_DNA"/>
</dbReference>
<evidence type="ECO:0000256" key="1">
    <source>
        <dbReference type="SAM" id="MobiDB-lite"/>
    </source>
</evidence>
<dbReference type="InterPro" id="IPR003323">
    <property type="entry name" value="OTU_dom"/>
</dbReference>
<organism evidence="4 5">
    <name type="scientific">Prorocentrum cordatum</name>
    <dbReference type="NCBI Taxonomy" id="2364126"/>
    <lineage>
        <taxon>Eukaryota</taxon>
        <taxon>Sar</taxon>
        <taxon>Alveolata</taxon>
        <taxon>Dinophyceae</taxon>
        <taxon>Prorocentrales</taxon>
        <taxon>Prorocentraceae</taxon>
        <taxon>Prorocentrum</taxon>
    </lineage>
</organism>
<evidence type="ECO:0000256" key="2">
    <source>
        <dbReference type="SAM" id="Phobius"/>
    </source>
</evidence>
<feature type="transmembrane region" description="Helical" evidence="2">
    <location>
        <begin position="588"/>
        <end position="611"/>
    </location>
</feature>
<accession>A0ABN9V9M9</accession>
<feature type="region of interest" description="Disordered" evidence="1">
    <location>
        <begin position="32"/>
        <end position="52"/>
    </location>
</feature>
<feature type="region of interest" description="Disordered" evidence="1">
    <location>
        <begin position="196"/>
        <end position="218"/>
    </location>
</feature>
<gene>
    <name evidence="4" type="ORF">PCOR1329_LOCUS55312</name>
</gene>
<name>A0ABN9V9M9_9DINO</name>
<keyword evidence="2" id="KW-0472">Membrane</keyword>
<keyword evidence="2" id="KW-1133">Transmembrane helix</keyword>